<dbReference type="EMBL" id="WIGO01000064">
    <property type="protein sequence ID" value="KAF6832894.1"/>
    <property type="molecule type" value="Genomic_DNA"/>
</dbReference>
<proteinExistence type="predicted"/>
<reference evidence="1" key="1">
    <citation type="journal article" date="2020" name="Phytopathology">
        <title>Genome Sequence Resources of Colletotrichum truncatum, C. plurivorum, C. musicola, and C. sojae: Four Species Pathogenic to Soybean (Glycine max).</title>
        <authorList>
            <person name="Rogerio F."/>
            <person name="Boufleur T.R."/>
            <person name="Ciampi-Guillardi M."/>
            <person name="Sukno S.A."/>
            <person name="Thon M.R."/>
            <person name="Massola Junior N.S."/>
            <person name="Baroncelli R."/>
        </authorList>
    </citation>
    <scope>NUCLEOTIDE SEQUENCE</scope>
    <source>
        <strain evidence="1">LFN00145</strain>
    </source>
</reference>
<keyword evidence="2" id="KW-1185">Reference proteome</keyword>
<comment type="caution">
    <text evidence="1">The sequence shown here is derived from an EMBL/GenBank/DDBJ whole genome shotgun (WGS) entry which is preliminary data.</text>
</comment>
<evidence type="ECO:0000313" key="1">
    <source>
        <dbReference type="EMBL" id="KAF6832894.1"/>
    </source>
</evidence>
<protein>
    <submittedName>
        <fullName evidence="1">Exo-rhamnogalacturonase b</fullName>
    </submittedName>
</protein>
<sequence length="261" mass="28657">MFIEDPLTTSARARLQLKRLWNLRMGGGAVLERTEYCANSVLNLKWKEDVPERLLATAFTEPANSGIQGDTYLRAKCRESPLLSRRSLSIVLAIMGQCDGQVRAVGDQTTSHKRSEAARLLSLCLVWLTKVAGFASRPGQRLKQMIFQQQSASLNNRAPDHDEPPLMTSDMSFGSHTIRTMSRAALGIPPFQVLEVVVTTQYPGFIRLHCKSVERPGLLGVDVSLADGTAAAECRCPYAENPRAFECTATLCSGNNAARDC</sequence>
<organism evidence="1 2">
    <name type="scientific">Colletotrichum plurivorum</name>
    <dbReference type="NCBI Taxonomy" id="2175906"/>
    <lineage>
        <taxon>Eukaryota</taxon>
        <taxon>Fungi</taxon>
        <taxon>Dikarya</taxon>
        <taxon>Ascomycota</taxon>
        <taxon>Pezizomycotina</taxon>
        <taxon>Sordariomycetes</taxon>
        <taxon>Hypocreomycetidae</taxon>
        <taxon>Glomerellales</taxon>
        <taxon>Glomerellaceae</taxon>
        <taxon>Colletotrichum</taxon>
        <taxon>Colletotrichum orchidearum species complex</taxon>
    </lineage>
</organism>
<dbReference type="AlphaFoldDB" id="A0A8H6NGU6"/>
<name>A0A8H6NGU6_9PEZI</name>
<dbReference type="Proteomes" id="UP000654918">
    <property type="component" value="Unassembled WGS sequence"/>
</dbReference>
<evidence type="ECO:0000313" key="2">
    <source>
        <dbReference type="Proteomes" id="UP000654918"/>
    </source>
</evidence>
<gene>
    <name evidence="1" type="ORF">CPLU01_05843</name>
</gene>
<accession>A0A8H6NGU6</accession>